<feature type="compositionally biased region" description="Basic and acidic residues" evidence="1">
    <location>
        <begin position="549"/>
        <end position="568"/>
    </location>
</feature>
<feature type="compositionally biased region" description="Basic and acidic residues" evidence="1">
    <location>
        <begin position="642"/>
        <end position="653"/>
    </location>
</feature>
<proteinExistence type="predicted"/>
<accession>A0AAD4KMJ2</accession>
<dbReference type="Pfam" id="PF11489">
    <property type="entry name" value="Aim21"/>
    <property type="match status" value="1"/>
</dbReference>
<feature type="compositionally biased region" description="Basic and acidic residues" evidence="1">
    <location>
        <begin position="725"/>
        <end position="745"/>
    </location>
</feature>
<dbReference type="EMBL" id="JAJTJA010000008">
    <property type="protein sequence ID" value="KAH8694914.1"/>
    <property type="molecule type" value="Genomic_DNA"/>
</dbReference>
<feature type="compositionally biased region" description="Basic and acidic residues" evidence="1">
    <location>
        <begin position="434"/>
        <end position="445"/>
    </location>
</feature>
<feature type="compositionally biased region" description="Basic residues" evidence="1">
    <location>
        <begin position="746"/>
        <end position="757"/>
    </location>
</feature>
<feature type="compositionally biased region" description="Polar residues" evidence="1">
    <location>
        <begin position="857"/>
        <end position="866"/>
    </location>
</feature>
<name>A0AAD4KMJ2_9EURO</name>
<feature type="compositionally biased region" description="Polar residues" evidence="1">
    <location>
        <begin position="114"/>
        <end position="134"/>
    </location>
</feature>
<sequence length="932" mass="100727">MSAPSAPVIPPRPARSPQTLAPDVPSIPARPINRRLERSVSPGRDSYAPSPLNDRPGSAAGISRTVSNDLPARPPSVTIPSLGEEGIEYDEVSIPTETRNVGSDLKLHAPKPSLPTSSAKAQVQTVTRTDSSQAAAAGFGKAPSPALEDADERSRSLHSKPSASRGESSRASSNRRQSLQYDEEHGIPEIGQRVPMLAYAGDVQAPSPAPPRSASASGSRSGRHHHRTRSGRDVFLPPGSYGLHGHGLHGHSVQSIDKFEKAWYEKHPDEYAREEQGQYGPAIAPRPDWALSSDDLNRIVRSSTGKESSVGASPVVTGTPEEEVGYLATDEYTRLDTQPVAESPLRQTSFPTAELRRTRSVQSAASSDAGGRTIHINDPYHSSHHPDGFAQTPDLTTSHDFEDDLEYDDAPILASDEVRPESAHLHPAISPRRSSTDFHELDRFQSRTPSAPNSRPSSLHGAPTGLARWNSRGEEADEIHTPLEDVEEYEPLFPDDGKPVSAAERFKKRSELKQRFPSQDIWEDTPDSLQLHASVSTPDLPEQPSSKFETPEVEERRRKQTEQIDSHKVASHILRSHGQAPHQGRPDTLKHRFPSQDIWEDAPESHQLVTTVEPAGEEVKSPDTAQPAIPARPSIPARPQRAKPDISLDEKKAPTIPGRPKPTVHTRLSKPASRDVPENGAAVPANKSKPAVPARPAAGKIAGLKANFLSDLNSRLQVGPQGPKPSEKKEEEVLEEKTPLPDARKSRARGPARRKPAVTKEVKLPSIPEIRIMDAWNVWEVGVDGHLSVGIPEKSAVYVEEKPITADINLDSAENTMAPAIAKNVAGESVDPTPLSAKESQAADVTTAPRHDDNTASEETSPQNFTPEEAPQTEPVADSTPQAVSADSSSSKEIDGAAESKMSTNKTLSEQAIEKLAAAADGKKPFDESAEE</sequence>
<feature type="region of interest" description="Disordered" evidence="1">
    <location>
        <begin position="1"/>
        <end position="239"/>
    </location>
</feature>
<feature type="compositionally biased region" description="Polar residues" evidence="1">
    <location>
        <begin position="446"/>
        <end position="457"/>
    </location>
</feature>
<dbReference type="InterPro" id="IPR021582">
    <property type="entry name" value="Aim21"/>
</dbReference>
<dbReference type="Proteomes" id="UP001201262">
    <property type="component" value="Unassembled WGS sequence"/>
</dbReference>
<dbReference type="GeneID" id="70241844"/>
<feature type="region of interest" description="Disordered" evidence="1">
    <location>
        <begin position="715"/>
        <end position="760"/>
    </location>
</feature>
<feature type="compositionally biased region" description="Polar residues" evidence="1">
    <location>
        <begin position="301"/>
        <end position="311"/>
    </location>
</feature>
<organism evidence="2 3">
    <name type="scientific">Talaromyces proteolyticus</name>
    <dbReference type="NCBI Taxonomy" id="1131652"/>
    <lineage>
        <taxon>Eukaryota</taxon>
        <taxon>Fungi</taxon>
        <taxon>Dikarya</taxon>
        <taxon>Ascomycota</taxon>
        <taxon>Pezizomycotina</taxon>
        <taxon>Eurotiomycetes</taxon>
        <taxon>Eurotiomycetidae</taxon>
        <taxon>Eurotiales</taxon>
        <taxon>Trichocomaceae</taxon>
        <taxon>Talaromyces</taxon>
        <taxon>Talaromyces sect. Bacilispori</taxon>
    </lineage>
</organism>
<dbReference type="RefSeq" id="XP_046070056.1">
    <property type="nucleotide sequence ID" value="XM_046211557.1"/>
</dbReference>
<evidence type="ECO:0000256" key="1">
    <source>
        <dbReference type="SAM" id="MobiDB-lite"/>
    </source>
</evidence>
<keyword evidence="3" id="KW-1185">Reference proteome</keyword>
<feature type="compositionally biased region" description="Basic and acidic residues" evidence="1">
    <location>
        <begin position="471"/>
        <end position="483"/>
    </location>
</feature>
<feature type="compositionally biased region" description="Low complexity" evidence="1">
    <location>
        <begin position="162"/>
        <end position="176"/>
    </location>
</feature>
<reference evidence="2" key="1">
    <citation type="submission" date="2021-12" db="EMBL/GenBank/DDBJ databases">
        <title>Convergent genome expansion in fungi linked to evolution of root-endophyte symbiosis.</title>
        <authorList>
            <consortium name="DOE Joint Genome Institute"/>
            <person name="Ke Y.-H."/>
            <person name="Bonito G."/>
            <person name="Liao H.-L."/>
            <person name="Looney B."/>
            <person name="Rojas-Flechas A."/>
            <person name="Nash J."/>
            <person name="Hameed K."/>
            <person name="Schadt C."/>
            <person name="Martin F."/>
            <person name="Crous P.W."/>
            <person name="Miettinen O."/>
            <person name="Magnuson J.K."/>
            <person name="Labbe J."/>
            <person name="Jacobson D."/>
            <person name="Doktycz M.J."/>
            <person name="Veneault-Fourrey C."/>
            <person name="Kuo A."/>
            <person name="Mondo S."/>
            <person name="Calhoun S."/>
            <person name="Riley R."/>
            <person name="Ohm R."/>
            <person name="LaButti K."/>
            <person name="Andreopoulos B."/>
            <person name="Pangilinan J."/>
            <person name="Nolan M."/>
            <person name="Tritt A."/>
            <person name="Clum A."/>
            <person name="Lipzen A."/>
            <person name="Daum C."/>
            <person name="Barry K."/>
            <person name="Grigoriev I.V."/>
            <person name="Vilgalys R."/>
        </authorList>
    </citation>
    <scope>NUCLEOTIDE SEQUENCE</scope>
    <source>
        <strain evidence="2">PMI_201</strain>
    </source>
</reference>
<evidence type="ECO:0000313" key="2">
    <source>
        <dbReference type="EMBL" id="KAH8694914.1"/>
    </source>
</evidence>
<gene>
    <name evidence="2" type="ORF">BGW36DRAFT_299686</name>
</gene>
<feature type="compositionally biased region" description="Polar residues" evidence="1">
    <location>
        <begin position="527"/>
        <end position="548"/>
    </location>
</feature>
<feature type="compositionally biased region" description="Low complexity" evidence="1">
    <location>
        <begin position="625"/>
        <end position="639"/>
    </location>
</feature>
<evidence type="ECO:0000313" key="3">
    <source>
        <dbReference type="Proteomes" id="UP001201262"/>
    </source>
</evidence>
<protein>
    <submittedName>
        <fullName evidence="2">Altered inheritance of mitochondria protein 21</fullName>
    </submittedName>
</protein>
<feature type="region of interest" description="Disordered" evidence="1">
    <location>
        <begin position="335"/>
        <end position="591"/>
    </location>
</feature>
<feature type="region of interest" description="Disordered" evidence="1">
    <location>
        <begin position="612"/>
        <end position="698"/>
    </location>
</feature>
<feature type="compositionally biased region" description="Polar residues" evidence="1">
    <location>
        <begin position="879"/>
        <end position="889"/>
    </location>
</feature>
<feature type="region of interest" description="Disordered" evidence="1">
    <location>
        <begin position="301"/>
        <end position="321"/>
    </location>
</feature>
<feature type="region of interest" description="Disordered" evidence="1">
    <location>
        <begin position="824"/>
        <end position="909"/>
    </location>
</feature>
<comment type="caution">
    <text evidence="2">The sequence shown here is derived from an EMBL/GenBank/DDBJ whole genome shotgun (WGS) entry which is preliminary data.</text>
</comment>
<dbReference type="AlphaFoldDB" id="A0AAD4KMJ2"/>